<sequence>MKTTITAVIYTFNEEENIEAAIKSAANLSKKIIVIDMESDDKTVEIAKDLGVDTFNIKRSNYVEPARQFGIELVNTPWVFVLDADERISPELVREIREKIDNNKYTYYAIPRKNIFGGIKWLRHGGWWPDSQIRLIKKEFFKSWPCEIHSTPIISGRLGTLNSPILHYFHPSLENMVKKTIIFEQIESDLLYKGEKKVSVITFFRKFIGELYRRLLKQLGLKDGVIGIIESLYQAFSKSITYIFLYEKKRQSRSV</sequence>
<name>A0A1F7JFL9_9BACT</name>
<organism evidence="2 3">
    <name type="scientific">Candidatus Roizmanbacteria bacterium RIFCSPLOWO2_02_FULL_36_11</name>
    <dbReference type="NCBI Taxonomy" id="1802071"/>
    <lineage>
        <taxon>Bacteria</taxon>
        <taxon>Candidatus Roizmaniibacteriota</taxon>
    </lineage>
</organism>
<dbReference type="SUPFAM" id="SSF53448">
    <property type="entry name" value="Nucleotide-diphospho-sugar transferases"/>
    <property type="match status" value="1"/>
</dbReference>
<dbReference type="Gene3D" id="3.90.550.10">
    <property type="entry name" value="Spore Coat Polysaccharide Biosynthesis Protein SpsA, Chain A"/>
    <property type="match status" value="1"/>
</dbReference>
<gene>
    <name evidence="2" type="ORF">A3H78_03745</name>
</gene>
<comment type="caution">
    <text evidence="2">The sequence shown here is derived from an EMBL/GenBank/DDBJ whole genome shotgun (WGS) entry which is preliminary data.</text>
</comment>
<feature type="domain" description="Glycosyltransferase 2-like" evidence="1">
    <location>
        <begin position="7"/>
        <end position="149"/>
    </location>
</feature>
<evidence type="ECO:0000259" key="1">
    <source>
        <dbReference type="Pfam" id="PF00535"/>
    </source>
</evidence>
<dbReference type="PANTHER" id="PTHR43630:SF2">
    <property type="entry name" value="GLYCOSYLTRANSFERASE"/>
    <property type="match status" value="1"/>
</dbReference>
<evidence type="ECO:0000313" key="3">
    <source>
        <dbReference type="Proteomes" id="UP000177418"/>
    </source>
</evidence>
<dbReference type="InterPro" id="IPR029044">
    <property type="entry name" value="Nucleotide-diphossugar_trans"/>
</dbReference>
<dbReference type="PANTHER" id="PTHR43630">
    <property type="entry name" value="POLY-BETA-1,6-N-ACETYL-D-GLUCOSAMINE SYNTHASE"/>
    <property type="match status" value="1"/>
</dbReference>
<dbReference type="CDD" id="cd02511">
    <property type="entry name" value="Beta4Glucosyltransferase"/>
    <property type="match status" value="1"/>
</dbReference>
<dbReference type="EMBL" id="MGAV01000016">
    <property type="protein sequence ID" value="OGK54405.1"/>
    <property type="molecule type" value="Genomic_DNA"/>
</dbReference>
<dbReference type="Pfam" id="PF00535">
    <property type="entry name" value="Glycos_transf_2"/>
    <property type="match status" value="1"/>
</dbReference>
<protein>
    <recommendedName>
        <fullName evidence="1">Glycosyltransferase 2-like domain-containing protein</fullName>
    </recommendedName>
</protein>
<accession>A0A1F7JFL9</accession>
<dbReference type="AlphaFoldDB" id="A0A1F7JFL9"/>
<dbReference type="Proteomes" id="UP000177418">
    <property type="component" value="Unassembled WGS sequence"/>
</dbReference>
<reference evidence="2 3" key="1">
    <citation type="journal article" date="2016" name="Nat. Commun.">
        <title>Thousands of microbial genomes shed light on interconnected biogeochemical processes in an aquifer system.</title>
        <authorList>
            <person name="Anantharaman K."/>
            <person name="Brown C.T."/>
            <person name="Hug L.A."/>
            <person name="Sharon I."/>
            <person name="Castelle C.J."/>
            <person name="Probst A.J."/>
            <person name="Thomas B.C."/>
            <person name="Singh A."/>
            <person name="Wilkins M.J."/>
            <person name="Karaoz U."/>
            <person name="Brodie E.L."/>
            <person name="Williams K.H."/>
            <person name="Hubbard S.S."/>
            <person name="Banfield J.F."/>
        </authorList>
    </citation>
    <scope>NUCLEOTIDE SEQUENCE [LARGE SCALE GENOMIC DNA]</scope>
</reference>
<proteinExistence type="predicted"/>
<dbReference type="InterPro" id="IPR001173">
    <property type="entry name" value="Glyco_trans_2-like"/>
</dbReference>
<evidence type="ECO:0000313" key="2">
    <source>
        <dbReference type="EMBL" id="OGK54405.1"/>
    </source>
</evidence>